<keyword evidence="3" id="KW-1185">Reference proteome</keyword>
<dbReference type="OrthoDB" id="5398515at2759"/>
<gene>
    <name evidence="2" type="ORF">EPUL_003573</name>
</gene>
<dbReference type="EMBL" id="PEDP01000448">
    <property type="protein sequence ID" value="POS85949.1"/>
    <property type="molecule type" value="Genomic_DNA"/>
</dbReference>
<accession>A0A2S4PV94</accession>
<name>A0A2S4PV94_9PEZI</name>
<feature type="region of interest" description="Disordered" evidence="1">
    <location>
        <begin position="1"/>
        <end position="20"/>
    </location>
</feature>
<reference evidence="2 3" key="1">
    <citation type="submission" date="2017-10" db="EMBL/GenBank/DDBJ databases">
        <title>Development of genomic resources for the powdery mildew, Erysiphe pulchra.</title>
        <authorList>
            <person name="Wadl P.A."/>
            <person name="Mack B.M."/>
            <person name="Moore G."/>
            <person name="Beltz S.B."/>
        </authorList>
    </citation>
    <scope>NUCLEOTIDE SEQUENCE [LARGE SCALE GENOMIC DNA]</scope>
    <source>
        <strain evidence="2">Cflorida</strain>
    </source>
</reference>
<evidence type="ECO:0000256" key="1">
    <source>
        <dbReference type="SAM" id="MobiDB-lite"/>
    </source>
</evidence>
<feature type="region of interest" description="Disordered" evidence="1">
    <location>
        <begin position="75"/>
        <end position="108"/>
    </location>
</feature>
<feature type="region of interest" description="Disordered" evidence="1">
    <location>
        <begin position="275"/>
        <end position="333"/>
    </location>
</feature>
<feature type="region of interest" description="Disordered" evidence="1">
    <location>
        <begin position="415"/>
        <end position="438"/>
    </location>
</feature>
<dbReference type="AlphaFoldDB" id="A0A2S4PV94"/>
<evidence type="ECO:0000313" key="3">
    <source>
        <dbReference type="Proteomes" id="UP000237438"/>
    </source>
</evidence>
<proteinExistence type="predicted"/>
<dbReference type="Proteomes" id="UP000237438">
    <property type="component" value="Unassembled WGS sequence"/>
</dbReference>
<feature type="compositionally biased region" description="Polar residues" evidence="1">
    <location>
        <begin position="89"/>
        <end position="99"/>
    </location>
</feature>
<comment type="caution">
    <text evidence="2">The sequence shown here is derived from an EMBL/GenBank/DDBJ whole genome shotgun (WGS) entry which is preliminary data.</text>
</comment>
<evidence type="ECO:0000313" key="2">
    <source>
        <dbReference type="EMBL" id="POS85949.1"/>
    </source>
</evidence>
<organism evidence="2 3">
    <name type="scientific">Erysiphe pulchra</name>
    <dbReference type="NCBI Taxonomy" id="225359"/>
    <lineage>
        <taxon>Eukaryota</taxon>
        <taxon>Fungi</taxon>
        <taxon>Dikarya</taxon>
        <taxon>Ascomycota</taxon>
        <taxon>Pezizomycotina</taxon>
        <taxon>Leotiomycetes</taxon>
        <taxon>Erysiphales</taxon>
        <taxon>Erysiphaceae</taxon>
        <taxon>Erysiphe</taxon>
    </lineage>
</organism>
<sequence>MTNSLDLSTPPPLTIRTPNTPQFGFYDNYKPFSPRRSARLAQRQLLFQKTATPSYYDFHSNRTPSQRPVNLVASSNNAYPTPTRKLSGKHTSGNSGSNISRKKQDVASTCEISTDTARSFDFIITNERTESVNKKSSIVYKNGMLPTPTKTPVKRPQKPTTSITSIARNLFPAQSSKFNELVLTPRRKGHTKIKSERIEVFTDSQDRIPEKDSCPNNPFHVDTNSNFSQLQRQSTKRRKVIVPGEGVQSVEELQRRNDGLLYVFRGKKIWRKFSEDSEDDSYETTNNETEDRETNLHKPLTRSSVKPRLLFSRSQLTRPQEVDSHNIEDEEADTDIEDSVLCSQSFGNEEVTTPKTSKFAPASPPTTIRVTRSKKFDLQICPYSQTDCNDAETSCDISRDVREYSPSYIYNSKLRSTRAATRKRDEEHIGPGKKIKLR</sequence>
<protein>
    <submittedName>
        <fullName evidence="2">Uncharacterized protein</fullName>
    </submittedName>
</protein>